<dbReference type="EMBL" id="BARV01017086">
    <property type="protein sequence ID" value="GAI19619.1"/>
    <property type="molecule type" value="Genomic_DNA"/>
</dbReference>
<sequence>MLNDKYDLCSDTVTLDYLELIKTAKVAVRYSLEALNQRMKKWYDIKPKLTNLDAEWLLNDAQALATATTALHYLTEGLSREEIIVVRATEKE</sequence>
<dbReference type="AlphaFoldDB" id="X1NLQ7"/>
<proteinExistence type="predicted"/>
<gene>
    <name evidence="1" type="ORF">S06H3_29183</name>
</gene>
<comment type="caution">
    <text evidence="1">The sequence shown here is derived from an EMBL/GenBank/DDBJ whole genome shotgun (WGS) entry which is preliminary data.</text>
</comment>
<reference evidence="1" key="1">
    <citation type="journal article" date="2014" name="Front. Microbiol.">
        <title>High frequency of phylogenetically diverse reductive dehalogenase-homologous genes in deep subseafloor sedimentary metagenomes.</title>
        <authorList>
            <person name="Kawai M."/>
            <person name="Futagami T."/>
            <person name="Toyoda A."/>
            <person name="Takaki Y."/>
            <person name="Nishi S."/>
            <person name="Hori S."/>
            <person name="Arai W."/>
            <person name="Tsubouchi T."/>
            <person name="Morono Y."/>
            <person name="Uchiyama I."/>
            <person name="Ito T."/>
            <person name="Fujiyama A."/>
            <person name="Inagaki F."/>
            <person name="Takami H."/>
        </authorList>
    </citation>
    <scope>NUCLEOTIDE SEQUENCE</scope>
    <source>
        <strain evidence="1">Expedition CK06-06</strain>
    </source>
</reference>
<name>X1NLQ7_9ZZZZ</name>
<accession>X1NLQ7</accession>
<evidence type="ECO:0000313" key="1">
    <source>
        <dbReference type="EMBL" id="GAI19619.1"/>
    </source>
</evidence>
<organism evidence="1">
    <name type="scientific">marine sediment metagenome</name>
    <dbReference type="NCBI Taxonomy" id="412755"/>
    <lineage>
        <taxon>unclassified sequences</taxon>
        <taxon>metagenomes</taxon>
        <taxon>ecological metagenomes</taxon>
    </lineage>
</organism>
<protein>
    <submittedName>
        <fullName evidence="1">Uncharacterized protein</fullName>
    </submittedName>
</protein>